<gene>
    <name evidence="10" type="ORF">A2682_02780</name>
</gene>
<proteinExistence type="inferred from homology"/>
<accession>A0A1G2PKQ1</accession>
<evidence type="ECO:0000256" key="2">
    <source>
        <dbReference type="ARBA" id="ARBA00008445"/>
    </source>
</evidence>
<evidence type="ECO:0000256" key="4">
    <source>
        <dbReference type="ARBA" id="ARBA00022692"/>
    </source>
</evidence>
<evidence type="ECO:0000256" key="7">
    <source>
        <dbReference type="ARBA" id="ARBA00023010"/>
    </source>
</evidence>
<evidence type="ECO:0000256" key="6">
    <source>
        <dbReference type="ARBA" id="ARBA00022989"/>
    </source>
</evidence>
<dbReference type="Pfam" id="PF03840">
    <property type="entry name" value="SecG"/>
    <property type="match status" value="1"/>
</dbReference>
<dbReference type="PRINTS" id="PR01651">
    <property type="entry name" value="SECGEXPORT"/>
</dbReference>
<dbReference type="STRING" id="1802363.A2682_02780"/>
<dbReference type="GO" id="GO:0005886">
    <property type="term" value="C:plasma membrane"/>
    <property type="evidence" value="ECO:0007669"/>
    <property type="project" value="UniProtKB-SubCell"/>
</dbReference>
<keyword evidence="5 9" id="KW-0653">Protein transport</keyword>
<organism evidence="10 11">
    <name type="scientific">Terrybacteria sp. (strain RIFCSPHIGHO2_01_FULL_58_15)</name>
    <dbReference type="NCBI Taxonomy" id="1802363"/>
    <lineage>
        <taxon>Bacteria</taxon>
        <taxon>Candidatus Terryibacteriota</taxon>
    </lineage>
</organism>
<keyword evidence="6 9" id="KW-1133">Transmembrane helix</keyword>
<keyword evidence="4 9" id="KW-0812">Transmembrane</keyword>
<keyword evidence="3 9" id="KW-0813">Transport</keyword>
<evidence type="ECO:0000256" key="3">
    <source>
        <dbReference type="ARBA" id="ARBA00022448"/>
    </source>
</evidence>
<evidence type="ECO:0000256" key="1">
    <source>
        <dbReference type="ARBA" id="ARBA00004141"/>
    </source>
</evidence>
<dbReference type="AlphaFoldDB" id="A0A1G2PKQ1"/>
<reference evidence="10 11" key="1">
    <citation type="journal article" date="2016" name="Nat. Commun.">
        <title>Thousands of microbial genomes shed light on interconnected biogeochemical processes in an aquifer system.</title>
        <authorList>
            <person name="Anantharaman K."/>
            <person name="Brown C.T."/>
            <person name="Hug L.A."/>
            <person name="Sharon I."/>
            <person name="Castelle C.J."/>
            <person name="Probst A.J."/>
            <person name="Thomas B.C."/>
            <person name="Singh A."/>
            <person name="Wilkins M.J."/>
            <person name="Karaoz U."/>
            <person name="Brodie E.L."/>
            <person name="Williams K.H."/>
            <person name="Hubbard S.S."/>
            <person name="Banfield J.F."/>
        </authorList>
    </citation>
    <scope>NUCLEOTIDE SEQUENCE [LARGE SCALE GENOMIC DNA]</scope>
    <source>
        <strain evidence="11">RIFCSPHIGHO2_01_FULL_58_15</strain>
    </source>
</reference>
<comment type="caution">
    <text evidence="10">The sequence shown here is derived from an EMBL/GenBank/DDBJ whole genome shotgun (WGS) entry which is preliminary data.</text>
</comment>
<dbReference type="NCBIfam" id="TIGR00810">
    <property type="entry name" value="secG"/>
    <property type="match status" value="1"/>
</dbReference>
<evidence type="ECO:0000313" key="11">
    <source>
        <dbReference type="Proteomes" id="UP000178690"/>
    </source>
</evidence>
<dbReference type="InterPro" id="IPR004692">
    <property type="entry name" value="SecG"/>
</dbReference>
<evidence type="ECO:0000256" key="9">
    <source>
        <dbReference type="RuleBase" id="RU365087"/>
    </source>
</evidence>
<protein>
    <recommendedName>
        <fullName evidence="9">Protein-export membrane protein SecG</fullName>
    </recommendedName>
</protein>
<comment type="subcellular location">
    <subcellularLocation>
        <location evidence="9">Cell membrane</location>
        <topology evidence="9">Multi-pass membrane protein</topology>
    </subcellularLocation>
    <subcellularLocation>
        <location evidence="1">Membrane</location>
        <topology evidence="1">Multi-pass membrane protein</topology>
    </subcellularLocation>
</comment>
<evidence type="ECO:0000313" key="10">
    <source>
        <dbReference type="EMBL" id="OHA48339.1"/>
    </source>
</evidence>
<keyword evidence="7 9" id="KW-0811">Translocation</keyword>
<comment type="similarity">
    <text evidence="2 9">Belongs to the SecG family.</text>
</comment>
<evidence type="ECO:0000256" key="8">
    <source>
        <dbReference type="ARBA" id="ARBA00023136"/>
    </source>
</evidence>
<comment type="caution">
    <text evidence="9">Lacks conserved residue(s) required for the propagation of feature annotation.</text>
</comment>
<evidence type="ECO:0000256" key="5">
    <source>
        <dbReference type="ARBA" id="ARBA00022927"/>
    </source>
</evidence>
<dbReference type="GO" id="GO:0015450">
    <property type="term" value="F:protein-transporting ATPase activity"/>
    <property type="evidence" value="ECO:0007669"/>
    <property type="project" value="UniProtKB-UniRule"/>
</dbReference>
<keyword evidence="8 9" id="KW-0472">Membrane</keyword>
<dbReference type="EMBL" id="MHST01000021">
    <property type="protein sequence ID" value="OHA48339.1"/>
    <property type="molecule type" value="Genomic_DNA"/>
</dbReference>
<comment type="function">
    <text evidence="9">Involved in protein export. Participates in an early event of protein translocation.</text>
</comment>
<name>A0A1G2PKQ1_TERXR</name>
<keyword evidence="9" id="KW-1003">Cell membrane</keyword>
<feature type="transmembrane region" description="Helical" evidence="9">
    <location>
        <begin position="51"/>
        <end position="69"/>
    </location>
</feature>
<dbReference type="GO" id="GO:0009306">
    <property type="term" value="P:protein secretion"/>
    <property type="evidence" value="ECO:0007669"/>
    <property type="project" value="UniProtKB-UniRule"/>
</dbReference>
<sequence>MTLPLALSVIQLALAIILIAAILLQQRGTGLGAAFGGEGNVFAARRGVERALFMVTIIAAILFFATALAQNIL</sequence>
<dbReference type="Proteomes" id="UP000178690">
    <property type="component" value="Unassembled WGS sequence"/>
</dbReference>